<dbReference type="InterPro" id="IPR036188">
    <property type="entry name" value="FAD/NAD-bd_sf"/>
</dbReference>
<dbReference type="SUPFAM" id="SSF51905">
    <property type="entry name" value="FAD/NAD(P)-binding domain"/>
    <property type="match status" value="1"/>
</dbReference>
<keyword evidence="4 6" id="KW-1133">Transmembrane helix</keyword>
<dbReference type="GO" id="GO:0005743">
    <property type="term" value="C:mitochondrial inner membrane"/>
    <property type="evidence" value="ECO:0007669"/>
    <property type="project" value="UniProtKB-SubCell"/>
</dbReference>
<dbReference type="EMBL" id="JAGPXC010000010">
    <property type="protein sequence ID" value="KAH6645824.1"/>
    <property type="molecule type" value="Genomic_DNA"/>
</dbReference>
<evidence type="ECO:0000259" key="7">
    <source>
        <dbReference type="Pfam" id="PF01593"/>
    </source>
</evidence>
<dbReference type="GO" id="GO:0005507">
    <property type="term" value="F:copper ion binding"/>
    <property type="evidence" value="ECO:0007669"/>
    <property type="project" value="InterPro"/>
</dbReference>
<dbReference type="NCBIfam" id="NF003465">
    <property type="entry name" value="PRK05089.1"/>
    <property type="match status" value="1"/>
</dbReference>
<dbReference type="SUPFAM" id="SSF110111">
    <property type="entry name" value="Ctag/Cox11"/>
    <property type="match status" value="1"/>
</dbReference>
<dbReference type="Gene3D" id="1.10.405.20">
    <property type="match status" value="1"/>
</dbReference>
<evidence type="ECO:0000256" key="6">
    <source>
        <dbReference type="SAM" id="Phobius"/>
    </source>
</evidence>
<evidence type="ECO:0000256" key="4">
    <source>
        <dbReference type="ARBA" id="ARBA00022989"/>
    </source>
</evidence>
<dbReference type="FunFam" id="2.60.370.10:FF:000001">
    <property type="entry name" value="COX11 cytochrome c oxidase assembly homolog"/>
    <property type="match status" value="1"/>
</dbReference>
<dbReference type="HAMAP" id="MF_00155">
    <property type="entry name" value="CtaG"/>
    <property type="match status" value="1"/>
</dbReference>
<organism evidence="8 9">
    <name type="scientific">Truncatella angustata</name>
    <dbReference type="NCBI Taxonomy" id="152316"/>
    <lineage>
        <taxon>Eukaryota</taxon>
        <taxon>Fungi</taxon>
        <taxon>Dikarya</taxon>
        <taxon>Ascomycota</taxon>
        <taxon>Pezizomycotina</taxon>
        <taxon>Sordariomycetes</taxon>
        <taxon>Xylariomycetidae</taxon>
        <taxon>Amphisphaeriales</taxon>
        <taxon>Sporocadaceae</taxon>
        <taxon>Truncatella</taxon>
    </lineage>
</organism>
<dbReference type="PANTHER" id="PTHR21320">
    <property type="entry name" value="CYTOCHROME C OXIDASE ASSEMBLY PROTEIN COX11-RELATED"/>
    <property type="match status" value="1"/>
</dbReference>
<keyword evidence="3 6" id="KW-0812">Transmembrane</keyword>
<keyword evidence="5 6" id="KW-0472">Membrane</keyword>
<feature type="transmembrane region" description="Helical" evidence="6">
    <location>
        <begin position="604"/>
        <end position="621"/>
    </location>
</feature>
<protein>
    <submittedName>
        <fullName evidence="8">Amine oxidase</fullName>
    </submittedName>
</protein>
<dbReference type="GO" id="GO:0016491">
    <property type="term" value="F:oxidoreductase activity"/>
    <property type="evidence" value="ECO:0007669"/>
    <property type="project" value="InterPro"/>
</dbReference>
<evidence type="ECO:0000313" key="9">
    <source>
        <dbReference type="Proteomes" id="UP000758603"/>
    </source>
</evidence>
<evidence type="ECO:0000256" key="2">
    <source>
        <dbReference type="ARBA" id="ARBA00004243"/>
    </source>
</evidence>
<dbReference type="AlphaFoldDB" id="A0A9P8RHC3"/>
<dbReference type="InterPro" id="IPR023471">
    <property type="entry name" value="CtaG/Cox11_dom_sf"/>
</dbReference>
<dbReference type="GeneID" id="70134047"/>
<evidence type="ECO:0000256" key="5">
    <source>
        <dbReference type="ARBA" id="ARBA00023136"/>
    </source>
</evidence>
<evidence type="ECO:0000256" key="1">
    <source>
        <dbReference type="ARBA" id="ARBA00004007"/>
    </source>
</evidence>
<dbReference type="Gene3D" id="3.50.50.60">
    <property type="entry name" value="FAD/NAD(P)-binding domain"/>
    <property type="match status" value="1"/>
</dbReference>
<dbReference type="InterPro" id="IPR007533">
    <property type="entry name" value="Cyt_c_oxidase_assmbl_CtaG"/>
</dbReference>
<feature type="domain" description="Amine oxidase" evidence="7">
    <location>
        <begin position="21"/>
        <end position="286"/>
    </location>
</feature>
<sequence length="795" mass="88608">MTSSVNRVPRKTVAIVGTGSAGIGALWALNRTHHDVYVYEAADRLGGHTNTVTWKRGKYQALVDTGFIALNAATYPNFNNFLKKVGVKTAKTDMTFGISRDHGKLEWSGAGLDAVFCQRKNLLSPRMWRMLFDVIRFNQFALDLLRDEGDSLSETETIGQYLEREGYSDTFKNDYLIPMTAALWSTSPSKCSLEFPATTLVRFMWNHHLLDTISKKPDWLTIEGGAKSYIDAVIKGFPPNHLFLDTPVKHVTNESDGRVRLHLENGRSAVYDHVILACHGDQAYQIIGPSATPEEKSIMSTFKTSENTAVLHSDLTHLPVRKNAWSALNYMTLTDPWTRQDIDRVSLTYNMNVLQHIPRQPFGDVLVTLNPIHEPKKNLVQGRYSYASPLYNPATIRAQNQLRRIQNKRGISYAGAWTKYGFHEDGFSSGLYVAQAHLGAKLPFEFVDSTYSRGKQPNRGLRALLVRVIILVVQVLVIGVLEAVVERIKPKVTSKKLNICSFETDQRSEPLFIRRDIAALPAVPRDLEMGLQLLSPRATAAVATTIPGQGGAAECIEQCRPQEQGRLVAAPEPERGGGYGKIEGGYFVLEESDKLRLFFFGRRNYILSIILGTVAFSYGSVPMYKMICQTTGWGGQPVRAPGHGPGGDEVDASTRLVPVEGAKRIRVTFNASVSDILPWKFTPQQREVRVLPGETALAFYTATNTSDKDIIGVATYSVTPAQTAPYFSKIQCFCFEEQRLNAGETVDMPVFFYLDPDLLNDLNMKGVETVTLSYTFFKAKYDHNGNFQNITPSTS</sequence>
<dbReference type="InterPro" id="IPR002937">
    <property type="entry name" value="Amino_oxidase"/>
</dbReference>
<name>A0A9P8RHC3_9PEZI</name>
<dbReference type="PANTHER" id="PTHR21320:SF3">
    <property type="entry name" value="CYTOCHROME C OXIDASE ASSEMBLY PROTEIN COX11, MITOCHONDRIAL-RELATED"/>
    <property type="match status" value="1"/>
</dbReference>
<dbReference type="Proteomes" id="UP000758603">
    <property type="component" value="Unassembled WGS sequence"/>
</dbReference>
<comment type="subcellular location">
    <subcellularLocation>
        <location evidence="2">Mitochondrion inner membrane</location>
        <topology evidence="2">Single-pass membrane protein</topology>
        <orientation evidence="2">Intermembrane side</orientation>
    </subcellularLocation>
</comment>
<proteinExistence type="inferred from homology"/>
<keyword evidence="9" id="KW-1185">Reference proteome</keyword>
<feature type="transmembrane region" description="Helical" evidence="6">
    <location>
        <begin position="464"/>
        <end position="485"/>
    </location>
</feature>
<dbReference type="Gene3D" id="3.30.70.1990">
    <property type="match status" value="1"/>
</dbReference>
<dbReference type="RefSeq" id="XP_045952338.1">
    <property type="nucleotide sequence ID" value="XM_046105156.1"/>
</dbReference>
<dbReference type="Gene3D" id="2.60.370.10">
    <property type="entry name" value="Ctag/Cox11"/>
    <property type="match status" value="1"/>
</dbReference>
<reference evidence="8" key="1">
    <citation type="journal article" date="2021" name="Nat. Commun.">
        <title>Genetic determinants of endophytism in the Arabidopsis root mycobiome.</title>
        <authorList>
            <person name="Mesny F."/>
            <person name="Miyauchi S."/>
            <person name="Thiergart T."/>
            <person name="Pickel B."/>
            <person name="Atanasova L."/>
            <person name="Karlsson M."/>
            <person name="Huettel B."/>
            <person name="Barry K.W."/>
            <person name="Haridas S."/>
            <person name="Chen C."/>
            <person name="Bauer D."/>
            <person name="Andreopoulos W."/>
            <person name="Pangilinan J."/>
            <person name="LaButti K."/>
            <person name="Riley R."/>
            <person name="Lipzen A."/>
            <person name="Clum A."/>
            <person name="Drula E."/>
            <person name="Henrissat B."/>
            <person name="Kohler A."/>
            <person name="Grigoriev I.V."/>
            <person name="Martin F.M."/>
            <person name="Hacquard S."/>
        </authorList>
    </citation>
    <scope>NUCLEOTIDE SEQUENCE</scope>
    <source>
        <strain evidence="8">MPI-SDFR-AT-0073</strain>
    </source>
</reference>
<dbReference type="Pfam" id="PF01593">
    <property type="entry name" value="Amino_oxidase"/>
    <property type="match status" value="1"/>
</dbReference>
<gene>
    <name evidence="8" type="ORF">BKA67DRAFT_595366</name>
</gene>
<comment type="function">
    <text evidence="1">Exerts its effect at some terminal stage of cytochrome c oxidase synthesis, probably by being involved in the insertion of the copper B into subunit I.</text>
</comment>
<dbReference type="OrthoDB" id="5977668at2759"/>
<evidence type="ECO:0000256" key="3">
    <source>
        <dbReference type="ARBA" id="ARBA00022692"/>
    </source>
</evidence>
<dbReference type="Pfam" id="PF04442">
    <property type="entry name" value="CtaG_Cox11"/>
    <property type="match status" value="1"/>
</dbReference>
<dbReference type="GO" id="GO:0005759">
    <property type="term" value="C:mitochondrial matrix"/>
    <property type="evidence" value="ECO:0007669"/>
    <property type="project" value="UniProtKB-ARBA"/>
</dbReference>
<dbReference type="FunFam" id="1.10.405.20:FF:000001">
    <property type="entry name" value="Amine oxidase"/>
    <property type="match status" value="1"/>
</dbReference>
<accession>A0A9P8RHC3</accession>
<comment type="caution">
    <text evidence="8">The sequence shown here is derived from an EMBL/GenBank/DDBJ whole genome shotgun (WGS) entry which is preliminary data.</text>
</comment>
<evidence type="ECO:0000313" key="8">
    <source>
        <dbReference type="EMBL" id="KAH6645824.1"/>
    </source>
</evidence>